<dbReference type="Pfam" id="PF00082">
    <property type="entry name" value="Peptidase_S8"/>
    <property type="match status" value="1"/>
</dbReference>
<keyword evidence="1 4" id="KW-0645">Protease</keyword>
<dbReference type="InterPro" id="IPR000209">
    <property type="entry name" value="Peptidase_S8/S53_dom"/>
</dbReference>
<dbReference type="EMBL" id="VFLP01000038">
    <property type="protein sequence ID" value="TRX92233.1"/>
    <property type="molecule type" value="Genomic_DNA"/>
</dbReference>
<dbReference type="Proteomes" id="UP000319160">
    <property type="component" value="Unassembled WGS sequence"/>
</dbReference>
<evidence type="ECO:0000256" key="1">
    <source>
        <dbReference type="ARBA" id="ARBA00022670"/>
    </source>
</evidence>
<dbReference type="OrthoDB" id="206201at2759"/>
<dbReference type="InterPro" id="IPR015500">
    <property type="entry name" value="Peptidase_S8_subtilisin-rel"/>
</dbReference>
<keyword evidence="2 4" id="KW-0378">Hydrolase</keyword>
<keyword evidence="10" id="KW-1185">Reference proteome</keyword>
<evidence type="ECO:0000256" key="3">
    <source>
        <dbReference type="ARBA" id="ARBA00022825"/>
    </source>
</evidence>
<evidence type="ECO:0000256" key="2">
    <source>
        <dbReference type="ARBA" id="ARBA00022801"/>
    </source>
</evidence>
<dbReference type="GO" id="GO:0006508">
    <property type="term" value="P:proteolysis"/>
    <property type="evidence" value="ECO:0007669"/>
    <property type="project" value="UniProtKB-KW"/>
</dbReference>
<dbReference type="GO" id="GO:0004252">
    <property type="term" value="F:serine-type endopeptidase activity"/>
    <property type="evidence" value="ECO:0007669"/>
    <property type="project" value="UniProtKB-UniRule"/>
</dbReference>
<dbReference type="AlphaFoldDB" id="A0A553HWC0"/>
<feature type="domain" description="DUF7580" evidence="8">
    <location>
        <begin position="165"/>
        <end position="494"/>
    </location>
</feature>
<dbReference type="PROSITE" id="PS00136">
    <property type="entry name" value="SUBTILASE_ASP"/>
    <property type="match status" value="1"/>
</dbReference>
<organism evidence="9 10">
    <name type="scientific">Xylaria flabelliformis</name>
    <dbReference type="NCBI Taxonomy" id="2512241"/>
    <lineage>
        <taxon>Eukaryota</taxon>
        <taxon>Fungi</taxon>
        <taxon>Dikarya</taxon>
        <taxon>Ascomycota</taxon>
        <taxon>Pezizomycotina</taxon>
        <taxon>Sordariomycetes</taxon>
        <taxon>Xylariomycetidae</taxon>
        <taxon>Xylariales</taxon>
        <taxon>Xylariaceae</taxon>
        <taxon>Xylaria</taxon>
    </lineage>
</organism>
<protein>
    <submittedName>
        <fullName evidence="9">Uncharacterized protein</fullName>
    </submittedName>
</protein>
<feature type="region of interest" description="Disordered" evidence="6">
    <location>
        <begin position="529"/>
        <end position="553"/>
    </location>
</feature>
<dbReference type="Gene3D" id="3.40.50.200">
    <property type="entry name" value="Peptidase S8/S53 domain"/>
    <property type="match status" value="1"/>
</dbReference>
<evidence type="ECO:0000256" key="6">
    <source>
        <dbReference type="SAM" id="MobiDB-lite"/>
    </source>
</evidence>
<dbReference type="PANTHER" id="PTHR35186:SF4">
    <property type="entry name" value="PRION-INHIBITION AND PROPAGATION HELO DOMAIN-CONTAINING PROTEIN"/>
    <property type="match status" value="1"/>
</dbReference>
<feature type="domain" description="Peptidase S8/S53" evidence="7">
    <location>
        <begin position="639"/>
        <end position="881"/>
    </location>
</feature>
<feature type="active site" description="Charge relay system" evidence="4">
    <location>
        <position position="846"/>
    </location>
</feature>
<comment type="similarity">
    <text evidence="4 5">Belongs to the peptidase S8 family.</text>
</comment>
<evidence type="ECO:0000256" key="4">
    <source>
        <dbReference type="PROSITE-ProRule" id="PRU01240"/>
    </source>
</evidence>
<dbReference type="PROSITE" id="PS00138">
    <property type="entry name" value="SUBTILASE_SER"/>
    <property type="match status" value="1"/>
</dbReference>
<sequence length="934" mass="105317">MDQDESKGLLRTVLGFFARRRPERSAPTSLKSKKRDAWLRTDAYLQYDTDGIGEIDPERLARTLRAFEEYIEYDSDRGSDSISDHNVPYPKLQTMRNMIERPNYDPHSNPGTTIRVSKRGRESDGIMEELSYLEKEAKKRRVLPREEPSTSDNFEDPDADFAMLMRKHLVSLDNALRKHWICVCHNCSGLSVRLSMPKRKESSKIETSFEVFFGVRSLLSTTMQEAKITVKDVNNNVTRRASEPVASNISSFAHICQSITDSLGQRNCLHLALEDGSFQRLRPQPKTFGADRMSRAVSLSALFKHQQELRGSLSALPLKGKRILAVTLATALLPFLETPWLQPSFNHSKIQFFQPLQDGELPDITKPFLAMEHIPIISAGKTDNGVDFDSSKHRVHPNASVLALGILLCELHYCTPVELMQKDSNAARNVNTDYYTSLEMLKTLEVDAGVDYYLATKACLQWEYYPPGQQADFESISVQRLFYQNVVKRLEAEIFKSWRLRLEDLGSFDARANELCWGPIGREVVRNQTGSADSSDTHNRAQALPHRSLSDSAPANYPSLNSDMVLRMPGKRFSESQFRKDLADASTKSLYFFDASHQTGCEQENRLSQDWMDNLTSSIHHYVDSFDTVELGRGTFKPVRIAILDSGFDPENPFLMTGDQGLDPRIKYAQSFVHQSEPHDIRDDIGHGTHALGLLLKVATCAEIYIARIANRETLGRDTYDDIAKARPGLYCRTDLEVKLMVCVGYQPRGFRLESGHYIDVIRHSQTLLFAAASNDGANLGRAFPAKYPSVFCIHSTDGNGNPSAFNPTADDKDVNFSLLGEHVSSHWPIGMNGCDQHVNAMSGTSVATPIAAGLAASILSFVRQQEQHMTPGTESLGPWLKDVHSMDAVLKHMVRQTRGAGYDYITPHVLFDRRSTRDRVYDKINDIRRHMYD</sequence>
<evidence type="ECO:0000313" key="10">
    <source>
        <dbReference type="Proteomes" id="UP000319160"/>
    </source>
</evidence>
<dbReference type="SUPFAM" id="SSF52743">
    <property type="entry name" value="Subtilisin-like"/>
    <property type="match status" value="1"/>
</dbReference>
<proteinExistence type="inferred from homology"/>
<comment type="caution">
    <text evidence="9">The sequence shown here is derived from an EMBL/GenBank/DDBJ whole genome shotgun (WGS) entry which is preliminary data.</text>
</comment>
<evidence type="ECO:0000256" key="5">
    <source>
        <dbReference type="RuleBase" id="RU003355"/>
    </source>
</evidence>
<dbReference type="PRINTS" id="PR00723">
    <property type="entry name" value="SUBTILISIN"/>
</dbReference>
<dbReference type="STRING" id="2512241.A0A553HWC0"/>
<evidence type="ECO:0000259" key="7">
    <source>
        <dbReference type="Pfam" id="PF00082"/>
    </source>
</evidence>
<feature type="active site" description="Charge relay system" evidence="4">
    <location>
        <position position="645"/>
    </location>
</feature>
<reference evidence="10" key="1">
    <citation type="submission" date="2019-06" db="EMBL/GenBank/DDBJ databases">
        <title>Draft genome sequence of the griseofulvin-producing fungus Xylaria cubensis strain G536.</title>
        <authorList>
            <person name="Mead M.E."/>
            <person name="Raja H.A."/>
            <person name="Steenwyk J.L."/>
            <person name="Knowles S.L."/>
            <person name="Oberlies N.H."/>
            <person name="Rokas A."/>
        </authorList>
    </citation>
    <scope>NUCLEOTIDE SEQUENCE [LARGE SCALE GENOMIC DNA]</scope>
    <source>
        <strain evidence="10">G536</strain>
    </source>
</reference>
<dbReference type="InterPro" id="IPR036852">
    <property type="entry name" value="Peptidase_S8/S53_dom_sf"/>
</dbReference>
<dbReference type="InterPro" id="IPR056002">
    <property type="entry name" value="DUF7580"/>
</dbReference>
<dbReference type="PANTHER" id="PTHR35186">
    <property type="entry name" value="ANK_REP_REGION DOMAIN-CONTAINING PROTEIN"/>
    <property type="match status" value="1"/>
</dbReference>
<dbReference type="PROSITE" id="PS51892">
    <property type="entry name" value="SUBTILASE"/>
    <property type="match status" value="1"/>
</dbReference>
<evidence type="ECO:0000259" key="8">
    <source>
        <dbReference type="Pfam" id="PF24476"/>
    </source>
</evidence>
<keyword evidence="3 4" id="KW-0720">Serine protease</keyword>
<name>A0A553HWC0_9PEZI</name>
<evidence type="ECO:0000313" key="9">
    <source>
        <dbReference type="EMBL" id="TRX92233.1"/>
    </source>
</evidence>
<dbReference type="InterPro" id="IPR023828">
    <property type="entry name" value="Peptidase_S8_Ser-AS"/>
</dbReference>
<feature type="active site" description="Charge relay system" evidence="4">
    <location>
        <position position="687"/>
    </location>
</feature>
<accession>A0A553HWC0</accession>
<gene>
    <name evidence="9" type="ORF">FHL15_006848</name>
</gene>
<dbReference type="InterPro" id="IPR023827">
    <property type="entry name" value="Peptidase_S8_Asp-AS"/>
</dbReference>
<dbReference type="Pfam" id="PF24476">
    <property type="entry name" value="DUF7580"/>
    <property type="match status" value="1"/>
</dbReference>
<dbReference type="CDD" id="cd00306">
    <property type="entry name" value="Peptidases_S8_S53"/>
    <property type="match status" value="1"/>
</dbReference>